<reference evidence="1 2" key="1">
    <citation type="submission" date="2016-11" db="EMBL/GenBank/DDBJ databases">
        <authorList>
            <person name="Varghese N."/>
            <person name="Submissions S."/>
        </authorList>
    </citation>
    <scope>NUCLEOTIDE SEQUENCE [LARGE SCALE GENOMIC DNA]</scope>
    <source>
        <strain evidence="1 2">DSM 1</strain>
    </source>
</reference>
<name>A0A8B4BYS0_HEYCO</name>
<organism evidence="1 2">
    <name type="scientific">Heyndrickxia coagulans DSM 1 = ATCC 7050</name>
    <dbReference type="NCBI Taxonomy" id="1121088"/>
    <lineage>
        <taxon>Bacteria</taxon>
        <taxon>Bacillati</taxon>
        <taxon>Bacillota</taxon>
        <taxon>Bacilli</taxon>
        <taxon>Bacillales</taxon>
        <taxon>Bacillaceae</taxon>
        <taxon>Heyndrickxia</taxon>
    </lineage>
</organism>
<dbReference type="GeneID" id="29813046"/>
<dbReference type="Proteomes" id="UP000184029">
    <property type="component" value="Unassembled WGS sequence"/>
</dbReference>
<evidence type="ECO:0000313" key="2">
    <source>
        <dbReference type="Proteomes" id="UP000184029"/>
    </source>
</evidence>
<proteinExistence type="predicted"/>
<dbReference type="KEGG" id="bcoa:BF29_1822"/>
<accession>A0A8B4BYS0</accession>
<comment type="caution">
    <text evidence="1">The sequence shown here is derived from an EMBL/GenBank/DDBJ whole genome shotgun (WGS) entry which is preliminary data.</text>
</comment>
<dbReference type="RefSeq" id="WP_029143156.1">
    <property type="nucleotide sequence ID" value="NZ_ALAS01000136.1"/>
</dbReference>
<evidence type="ECO:0000313" key="1">
    <source>
        <dbReference type="EMBL" id="SHG03638.1"/>
    </source>
</evidence>
<dbReference type="AlphaFoldDB" id="A0A8B4BYS0"/>
<protein>
    <submittedName>
        <fullName evidence="1">Antitoxin Phd</fullName>
    </submittedName>
</protein>
<sequence length="136" mass="15522">MDIKIDALIPFDTLQTDLENVFSVVEKNGKVVLLKDNKPVYIILKYDASQPTVTNTISTETASYTLQEAMKIVLSEAENYTMHASKLADEIYDRRLYLQKNGKKAQYTQIRARCGHYPELFEALPGNYIKLKEGVE</sequence>
<dbReference type="EMBL" id="FQUB01000129">
    <property type="protein sequence ID" value="SHG03638.1"/>
    <property type="molecule type" value="Genomic_DNA"/>
</dbReference>
<gene>
    <name evidence="1" type="ORF">SAMN02745208_03089</name>
</gene>